<feature type="transmembrane region" description="Helical" evidence="1">
    <location>
        <begin position="32"/>
        <end position="54"/>
    </location>
</feature>
<dbReference type="AlphaFoldDB" id="A0A7Z0D7N9"/>
<comment type="caution">
    <text evidence="2">The sequence shown here is derived from an EMBL/GenBank/DDBJ whole genome shotgun (WGS) entry which is preliminary data.</text>
</comment>
<evidence type="ECO:0000313" key="2">
    <source>
        <dbReference type="EMBL" id="NYI70318.1"/>
    </source>
</evidence>
<gene>
    <name evidence="2" type="ORF">GGQ54_000878</name>
</gene>
<evidence type="ECO:0000313" key="3">
    <source>
        <dbReference type="Proteomes" id="UP000527616"/>
    </source>
</evidence>
<reference evidence="2 3" key="1">
    <citation type="submission" date="2020-07" db="EMBL/GenBank/DDBJ databases">
        <title>Sequencing the genomes of 1000 actinobacteria strains.</title>
        <authorList>
            <person name="Klenk H.-P."/>
        </authorList>
    </citation>
    <scope>NUCLEOTIDE SEQUENCE [LARGE SCALE GENOMIC DNA]</scope>
    <source>
        <strain evidence="2 3">DSM 103164</strain>
    </source>
</reference>
<accession>A0A7Z0D7N9</accession>
<evidence type="ECO:0000256" key="1">
    <source>
        <dbReference type="SAM" id="Phobius"/>
    </source>
</evidence>
<dbReference type="EMBL" id="JACBZS010000001">
    <property type="protein sequence ID" value="NYI70318.1"/>
    <property type="molecule type" value="Genomic_DNA"/>
</dbReference>
<organism evidence="2 3">
    <name type="scientific">Naumannella cuiyingiana</name>
    <dbReference type="NCBI Taxonomy" id="1347891"/>
    <lineage>
        <taxon>Bacteria</taxon>
        <taxon>Bacillati</taxon>
        <taxon>Actinomycetota</taxon>
        <taxon>Actinomycetes</taxon>
        <taxon>Propionibacteriales</taxon>
        <taxon>Propionibacteriaceae</taxon>
        <taxon>Naumannella</taxon>
    </lineage>
</organism>
<proteinExistence type="predicted"/>
<dbReference type="PROSITE" id="PS51257">
    <property type="entry name" value="PROKAR_LIPOPROTEIN"/>
    <property type="match status" value="1"/>
</dbReference>
<keyword evidence="1" id="KW-1133">Transmembrane helix</keyword>
<keyword evidence="3" id="KW-1185">Reference proteome</keyword>
<dbReference type="GO" id="GO:0008233">
    <property type="term" value="F:peptidase activity"/>
    <property type="evidence" value="ECO:0007669"/>
    <property type="project" value="UniProtKB-KW"/>
</dbReference>
<dbReference type="RefSeq" id="WP_179444290.1">
    <property type="nucleotide sequence ID" value="NZ_JACBZS010000001.1"/>
</dbReference>
<dbReference type="GO" id="GO:0006508">
    <property type="term" value="P:proteolysis"/>
    <property type="evidence" value="ECO:0007669"/>
    <property type="project" value="UniProtKB-KW"/>
</dbReference>
<name>A0A7Z0D7N9_9ACTN</name>
<keyword evidence="2" id="KW-0645">Protease</keyword>
<sequence>MRRRIHVLTLLLGLACLATAGGALLLAYDRPINWGLVAIATPLTLVVVGVLGMASARGKT</sequence>
<keyword evidence="2" id="KW-0378">Hydrolase</keyword>
<keyword evidence="1" id="KW-0812">Transmembrane</keyword>
<dbReference type="Proteomes" id="UP000527616">
    <property type="component" value="Unassembled WGS sequence"/>
</dbReference>
<keyword evidence="1" id="KW-0472">Membrane</keyword>
<protein>
    <submittedName>
        <fullName evidence="2">Zn-dependent protease</fullName>
    </submittedName>
</protein>